<evidence type="ECO:0000313" key="2">
    <source>
        <dbReference type="Proteomes" id="UP000283868"/>
    </source>
</evidence>
<evidence type="ECO:0000313" key="1">
    <source>
        <dbReference type="EMBL" id="RRF88237.1"/>
    </source>
</evidence>
<dbReference type="EMBL" id="QXEN01000002">
    <property type="protein sequence ID" value="RRF88237.1"/>
    <property type="molecule type" value="Genomic_DNA"/>
</dbReference>
<proteinExistence type="predicted"/>
<accession>A0A3R8G8B8</accession>
<dbReference type="Proteomes" id="UP000283868">
    <property type="component" value="Unassembled WGS sequence"/>
</dbReference>
<keyword evidence="2" id="KW-1185">Reference proteome</keyword>
<gene>
    <name evidence="1" type="ORF">D2S45_02690</name>
</gene>
<name>A0A3R8G8B8_PREIN</name>
<reference evidence="1 2" key="1">
    <citation type="submission" date="2018-08" db="EMBL/GenBank/DDBJ databases">
        <title>Comparative analysis of Prevotella intermedia strains.</title>
        <authorList>
            <person name="Moon J.-H."/>
            <person name="Lee J.-H."/>
        </authorList>
    </citation>
    <scope>NUCLEOTIDE SEQUENCE [LARGE SCALE GENOMIC DNA]</scope>
    <source>
        <strain evidence="1 2">ATCC 15033</strain>
    </source>
</reference>
<organism evidence="1 2">
    <name type="scientific">Prevotella intermedia</name>
    <dbReference type="NCBI Taxonomy" id="28131"/>
    <lineage>
        <taxon>Bacteria</taxon>
        <taxon>Pseudomonadati</taxon>
        <taxon>Bacteroidota</taxon>
        <taxon>Bacteroidia</taxon>
        <taxon>Bacteroidales</taxon>
        <taxon>Prevotellaceae</taxon>
        <taxon>Prevotella</taxon>
    </lineage>
</organism>
<comment type="caution">
    <text evidence="1">The sequence shown here is derived from an EMBL/GenBank/DDBJ whole genome shotgun (WGS) entry which is preliminary data.</text>
</comment>
<protein>
    <submittedName>
        <fullName evidence="1">Uncharacterized protein</fullName>
    </submittedName>
</protein>
<dbReference type="AlphaFoldDB" id="A0A3R8G8B8"/>
<sequence>MCMERLVKTFSFRILSSNDSSTAEQRNATDDLIKKVIKMNTEENNNISLFRILHYTRFRLQSLQEKPSSNRAGEKCGRTALCH</sequence>